<dbReference type="InterPro" id="IPR045379">
    <property type="entry name" value="Crinkler_N"/>
</dbReference>
<evidence type="ECO:0000259" key="4">
    <source>
        <dbReference type="Pfam" id="PF20147"/>
    </source>
</evidence>
<dbReference type="GO" id="GO:0043657">
    <property type="term" value="C:host cell"/>
    <property type="evidence" value="ECO:0007669"/>
    <property type="project" value="UniProtKB-SubCell"/>
</dbReference>
<dbReference type="EMBL" id="RCMG01000318">
    <property type="protein sequence ID" value="KAG2856756.1"/>
    <property type="molecule type" value="Genomic_DNA"/>
</dbReference>
<accession>A0A8T0Z3S1</accession>
<evidence type="ECO:0000256" key="1">
    <source>
        <dbReference type="ARBA" id="ARBA00004340"/>
    </source>
</evidence>
<dbReference type="VEuPathDB" id="FungiDB:PC110_g12736"/>
<feature type="domain" description="Crinkler effector protein N-terminal" evidence="4">
    <location>
        <begin position="2"/>
        <end position="119"/>
    </location>
</feature>
<comment type="subcellular location">
    <subcellularLocation>
        <location evidence="1">Host cell</location>
    </subcellularLocation>
    <subcellularLocation>
        <location evidence="2">Secreted</location>
    </subcellularLocation>
</comment>
<comment type="caution">
    <text evidence="5">The sequence shown here is derived from an EMBL/GenBank/DDBJ whole genome shotgun (WGS) entry which is preliminary data.</text>
</comment>
<evidence type="ECO:0000256" key="3">
    <source>
        <dbReference type="ARBA" id="ARBA00022525"/>
    </source>
</evidence>
<dbReference type="AlphaFoldDB" id="A0A8T0Z3S1"/>
<dbReference type="Pfam" id="PF20147">
    <property type="entry name" value="Crinkler"/>
    <property type="match status" value="1"/>
</dbReference>
<evidence type="ECO:0000256" key="2">
    <source>
        <dbReference type="ARBA" id="ARBA00004613"/>
    </source>
</evidence>
<sequence>MVKLFCAIVGEAGSAFEVKIDDAESVSALKEVIARKLKYTGRADKLQLFLAKKDGGAGAWLTEKDVKEGVSDSDTSDLELLDVAGAPLNLVGLSVEDVRFQVTKEDVKAGKVPVHVLVVVPEQEQQLPVESVRDSAMFREASSFRKLRRDVVEIKEALASLPHKQSKSYSDAALGQIQYARLERSGLIIDAAPIENAEPFWTEKIQDQAKRIKDEAVFDAFITPYFSSISNRMDLRPTVGCIAAGMHHMVKCNDQMDFDLEKQRKNCSTASFCSRARSA</sequence>
<evidence type="ECO:0000313" key="5">
    <source>
        <dbReference type="EMBL" id="KAG2856756.1"/>
    </source>
</evidence>
<organism evidence="5 6">
    <name type="scientific">Phytophthora cactorum</name>
    <dbReference type="NCBI Taxonomy" id="29920"/>
    <lineage>
        <taxon>Eukaryota</taxon>
        <taxon>Sar</taxon>
        <taxon>Stramenopiles</taxon>
        <taxon>Oomycota</taxon>
        <taxon>Peronosporomycetes</taxon>
        <taxon>Peronosporales</taxon>
        <taxon>Peronosporaceae</taxon>
        <taxon>Phytophthora</taxon>
    </lineage>
</organism>
<reference evidence="5" key="1">
    <citation type="submission" date="2018-10" db="EMBL/GenBank/DDBJ databases">
        <title>Effector identification in a new, highly contiguous assembly of the strawberry crown rot pathogen Phytophthora cactorum.</title>
        <authorList>
            <person name="Armitage A.D."/>
            <person name="Nellist C.F."/>
            <person name="Bates H."/>
            <person name="Vickerstaff R.J."/>
            <person name="Harrison R.J."/>
        </authorList>
    </citation>
    <scope>NUCLEOTIDE SEQUENCE</scope>
    <source>
        <strain evidence="5">15-7</strain>
    </source>
</reference>
<dbReference type="Proteomes" id="UP000735874">
    <property type="component" value="Unassembled WGS sequence"/>
</dbReference>
<proteinExistence type="predicted"/>
<keyword evidence="3" id="KW-0964">Secreted</keyword>
<protein>
    <recommendedName>
        <fullName evidence="4">Crinkler effector protein N-terminal domain-containing protein</fullName>
    </recommendedName>
</protein>
<evidence type="ECO:0000313" key="6">
    <source>
        <dbReference type="Proteomes" id="UP000735874"/>
    </source>
</evidence>
<dbReference type="VEuPathDB" id="FungiDB:PC110_g23804"/>
<name>A0A8T0Z3S1_9STRA</name>
<dbReference type="GO" id="GO:0005576">
    <property type="term" value="C:extracellular region"/>
    <property type="evidence" value="ECO:0007669"/>
    <property type="project" value="UniProtKB-SubCell"/>
</dbReference>
<gene>
    <name evidence="5" type="ORF">PC113_g11295</name>
</gene>